<reference evidence="2 3" key="1">
    <citation type="submission" date="2024-09" db="EMBL/GenBank/DDBJ databases">
        <title>Rethinking Asexuality: The Enigmatic Case of Functional Sexual Genes in Lepraria (Stereocaulaceae).</title>
        <authorList>
            <person name="Doellman M."/>
            <person name="Sun Y."/>
            <person name="Barcenas-Pena A."/>
            <person name="Lumbsch H.T."/>
            <person name="Grewe F."/>
        </authorList>
    </citation>
    <scope>NUCLEOTIDE SEQUENCE [LARGE SCALE GENOMIC DNA]</scope>
    <source>
        <strain evidence="2 3">Mercado 3170</strain>
    </source>
</reference>
<gene>
    <name evidence="2" type="ORF">N7G274_009380</name>
</gene>
<dbReference type="EMBL" id="JBEFKJ010000036">
    <property type="protein sequence ID" value="KAL2037905.1"/>
    <property type="molecule type" value="Genomic_DNA"/>
</dbReference>
<protein>
    <submittedName>
        <fullName evidence="2">Uncharacterized protein</fullName>
    </submittedName>
</protein>
<dbReference type="Proteomes" id="UP001590950">
    <property type="component" value="Unassembled WGS sequence"/>
</dbReference>
<name>A0ABR3ZYN9_9LECA</name>
<feature type="transmembrane region" description="Helical" evidence="1">
    <location>
        <begin position="12"/>
        <end position="34"/>
    </location>
</feature>
<keyword evidence="1" id="KW-0812">Transmembrane</keyword>
<evidence type="ECO:0000313" key="3">
    <source>
        <dbReference type="Proteomes" id="UP001590950"/>
    </source>
</evidence>
<keyword evidence="3" id="KW-1185">Reference proteome</keyword>
<organism evidence="2 3">
    <name type="scientific">Stereocaulon virgatum</name>
    <dbReference type="NCBI Taxonomy" id="373712"/>
    <lineage>
        <taxon>Eukaryota</taxon>
        <taxon>Fungi</taxon>
        <taxon>Dikarya</taxon>
        <taxon>Ascomycota</taxon>
        <taxon>Pezizomycotina</taxon>
        <taxon>Lecanoromycetes</taxon>
        <taxon>OSLEUM clade</taxon>
        <taxon>Lecanoromycetidae</taxon>
        <taxon>Lecanorales</taxon>
        <taxon>Lecanorineae</taxon>
        <taxon>Stereocaulaceae</taxon>
        <taxon>Stereocaulon</taxon>
    </lineage>
</organism>
<comment type="caution">
    <text evidence="2">The sequence shown here is derived from an EMBL/GenBank/DDBJ whole genome shotgun (WGS) entry which is preliminary data.</text>
</comment>
<evidence type="ECO:0000313" key="2">
    <source>
        <dbReference type="EMBL" id="KAL2037905.1"/>
    </source>
</evidence>
<keyword evidence="1" id="KW-0472">Membrane</keyword>
<accession>A0ABR3ZYN9</accession>
<keyword evidence="1" id="KW-1133">Transmembrane helix</keyword>
<evidence type="ECO:0000256" key="1">
    <source>
        <dbReference type="SAM" id="Phobius"/>
    </source>
</evidence>
<sequence length="155" mass="16700">MAFNINAGSLSQIAISIISLSSAVQLAVGALRWWRARERSKSLSFTLECAGMSLVPANGFTRPAYLNARHGRTVRGVSIMNGEVIGGELPTASTSREGSPGHLCLRALTTNHLCFYSISAVAKSLAESAPYSMLHYEQERETLQFEGPVIASLSR</sequence>
<proteinExistence type="predicted"/>